<feature type="compositionally biased region" description="Pro residues" evidence="1">
    <location>
        <begin position="252"/>
        <end position="267"/>
    </location>
</feature>
<evidence type="ECO:0000256" key="1">
    <source>
        <dbReference type="SAM" id="MobiDB-lite"/>
    </source>
</evidence>
<proteinExistence type="predicted"/>
<feature type="non-terminal residue" evidence="2">
    <location>
        <position position="1"/>
    </location>
</feature>
<feature type="region of interest" description="Disordered" evidence="1">
    <location>
        <begin position="211"/>
        <end position="267"/>
    </location>
</feature>
<dbReference type="AlphaFoldDB" id="A0A2G9TKX6"/>
<dbReference type="CDD" id="cd00117">
    <property type="entry name" value="TFP"/>
    <property type="match status" value="1"/>
</dbReference>
<dbReference type="OrthoDB" id="5850827at2759"/>
<feature type="compositionally biased region" description="Basic and acidic residues" evidence="1">
    <location>
        <begin position="212"/>
        <end position="221"/>
    </location>
</feature>
<accession>A0A2G9TKX6</accession>
<organism evidence="2 3">
    <name type="scientific">Teladorsagia circumcincta</name>
    <name type="common">Brown stomach worm</name>
    <name type="synonym">Ostertagia circumcincta</name>
    <dbReference type="NCBI Taxonomy" id="45464"/>
    <lineage>
        <taxon>Eukaryota</taxon>
        <taxon>Metazoa</taxon>
        <taxon>Ecdysozoa</taxon>
        <taxon>Nematoda</taxon>
        <taxon>Chromadorea</taxon>
        <taxon>Rhabditida</taxon>
        <taxon>Rhabditina</taxon>
        <taxon>Rhabditomorpha</taxon>
        <taxon>Strongyloidea</taxon>
        <taxon>Trichostrongylidae</taxon>
        <taxon>Teladorsagia</taxon>
    </lineage>
</organism>
<feature type="non-terminal residue" evidence="2">
    <location>
        <position position="267"/>
    </location>
</feature>
<name>A0A2G9TKX6_TELCI</name>
<feature type="region of interest" description="Disordered" evidence="1">
    <location>
        <begin position="42"/>
        <end position="81"/>
    </location>
</feature>
<keyword evidence="3" id="KW-1185">Reference proteome</keyword>
<evidence type="ECO:0000313" key="3">
    <source>
        <dbReference type="Proteomes" id="UP000230423"/>
    </source>
</evidence>
<reference evidence="2 3" key="1">
    <citation type="submission" date="2015-09" db="EMBL/GenBank/DDBJ databases">
        <title>Draft genome of the parasitic nematode Teladorsagia circumcincta isolate WARC Sus (inbred).</title>
        <authorList>
            <person name="Mitreva M."/>
        </authorList>
    </citation>
    <scope>NUCLEOTIDE SEQUENCE [LARGE SCALE GENOMIC DNA]</scope>
    <source>
        <strain evidence="2 3">S</strain>
    </source>
</reference>
<dbReference type="EMBL" id="KZ360447">
    <property type="protein sequence ID" value="PIO58643.1"/>
    <property type="molecule type" value="Genomic_DNA"/>
</dbReference>
<evidence type="ECO:0000313" key="2">
    <source>
        <dbReference type="EMBL" id="PIO58643.1"/>
    </source>
</evidence>
<sequence length="267" mass="28496">TYTVMKECISEQDHYQLFPNKGYAMEEECDLVEVHGQEKNPELFAEPEPPTPTIPKGPAPLAPPIPMQAPSGFELFAEPEPPTPTIPKGPAPLAPPVPVQAPNGFGAPPIPPPPIIPVNDPRVSSSPEVTSSAADILASLRCSQCGQSDLKSEDADCERQVVVNCHDPDSVCFTRQIILNAGQTAVEKMCASWQAVKQEFPTSALDSCAEASDGRRAKDFPTDPLPPFVRTHPSGPLPHLAAPELPVVKAAPVPPTPTARQPELPPQ</sequence>
<gene>
    <name evidence="2" type="ORF">TELCIR_19917</name>
</gene>
<feature type="compositionally biased region" description="Pro residues" evidence="1">
    <location>
        <begin position="47"/>
        <end position="67"/>
    </location>
</feature>
<dbReference type="Proteomes" id="UP000230423">
    <property type="component" value="Unassembled WGS sequence"/>
</dbReference>
<feature type="compositionally biased region" description="Low complexity" evidence="1">
    <location>
        <begin position="240"/>
        <end position="251"/>
    </location>
</feature>
<protein>
    <submittedName>
        <fullName evidence="2">Uncharacterized protein</fullName>
    </submittedName>
</protein>